<dbReference type="GO" id="GO:0003755">
    <property type="term" value="F:peptidyl-prolyl cis-trans isomerase activity"/>
    <property type="evidence" value="ECO:0007669"/>
    <property type="project" value="InterPro"/>
</dbReference>
<feature type="compositionally biased region" description="Basic residues" evidence="1">
    <location>
        <begin position="1"/>
        <end position="17"/>
    </location>
</feature>
<evidence type="ECO:0000259" key="2">
    <source>
        <dbReference type="Pfam" id="PF00160"/>
    </source>
</evidence>
<evidence type="ECO:0000256" key="1">
    <source>
        <dbReference type="SAM" id="MobiDB-lite"/>
    </source>
</evidence>
<dbReference type="EMBL" id="BOQN01000164">
    <property type="protein sequence ID" value="GIM97885.1"/>
    <property type="molecule type" value="Genomic_DNA"/>
</dbReference>
<dbReference type="AlphaFoldDB" id="A0A919WD35"/>
<evidence type="ECO:0000313" key="4">
    <source>
        <dbReference type="Proteomes" id="UP000677082"/>
    </source>
</evidence>
<proteinExistence type="predicted"/>
<evidence type="ECO:0000313" key="3">
    <source>
        <dbReference type="EMBL" id="GIM97885.1"/>
    </source>
</evidence>
<dbReference type="InterPro" id="IPR029000">
    <property type="entry name" value="Cyclophilin-like_dom_sf"/>
</dbReference>
<dbReference type="Pfam" id="PF00160">
    <property type="entry name" value="Pro_isomerase"/>
    <property type="match status" value="1"/>
</dbReference>
<dbReference type="InterPro" id="IPR002130">
    <property type="entry name" value="Cyclophilin-type_PPIase_dom"/>
</dbReference>
<protein>
    <recommendedName>
        <fullName evidence="2">PPIase cyclophilin-type domain-containing protein</fullName>
    </recommendedName>
</protein>
<sequence>MRRARPPTGRGGRRRCPAGRCRPARDAARDCAAGCSGTIDTDLGAITATVDLTKTPCTVEAIAYLASKRFWDNTKCHRLVTKGIKVLQCGDPTATGKGWRESDGSGGAVPNSWPTALDIDDCR</sequence>
<dbReference type="Gene3D" id="2.40.100.10">
    <property type="entry name" value="Cyclophilin-like"/>
    <property type="match status" value="1"/>
</dbReference>
<name>A0A919WD35_9ACTN</name>
<feature type="domain" description="PPIase cyclophilin-type" evidence="2">
    <location>
        <begin position="39"/>
        <end position="100"/>
    </location>
</feature>
<dbReference type="Proteomes" id="UP000677082">
    <property type="component" value="Unassembled WGS sequence"/>
</dbReference>
<accession>A0A919WD35</accession>
<organism evidence="3 4">
    <name type="scientific">Paractinoplanes toevensis</name>
    <dbReference type="NCBI Taxonomy" id="571911"/>
    <lineage>
        <taxon>Bacteria</taxon>
        <taxon>Bacillati</taxon>
        <taxon>Actinomycetota</taxon>
        <taxon>Actinomycetes</taxon>
        <taxon>Micromonosporales</taxon>
        <taxon>Micromonosporaceae</taxon>
        <taxon>Paractinoplanes</taxon>
    </lineage>
</organism>
<comment type="caution">
    <text evidence="3">The sequence shown here is derived from an EMBL/GenBank/DDBJ whole genome shotgun (WGS) entry which is preliminary data.</text>
</comment>
<keyword evidence="4" id="KW-1185">Reference proteome</keyword>
<dbReference type="SUPFAM" id="SSF50891">
    <property type="entry name" value="Cyclophilin-like"/>
    <property type="match status" value="1"/>
</dbReference>
<feature type="region of interest" description="Disordered" evidence="1">
    <location>
        <begin position="1"/>
        <end position="21"/>
    </location>
</feature>
<gene>
    <name evidence="3" type="ORF">Ato02nite_096780</name>
</gene>
<reference evidence="3 4" key="1">
    <citation type="submission" date="2021-03" db="EMBL/GenBank/DDBJ databases">
        <title>Whole genome shotgun sequence of Actinoplanes toevensis NBRC 105298.</title>
        <authorList>
            <person name="Komaki H."/>
            <person name="Tamura T."/>
        </authorList>
    </citation>
    <scope>NUCLEOTIDE SEQUENCE [LARGE SCALE GENOMIC DNA]</scope>
    <source>
        <strain evidence="3 4">NBRC 105298</strain>
    </source>
</reference>